<protein>
    <submittedName>
        <fullName evidence="2">Uncharacterized protein</fullName>
    </submittedName>
</protein>
<gene>
    <name evidence="2" type="ORF">OLEA9_A093849</name>
</gene>
<dbReference type="Gramene" id="OE9A093849T1">
    <property type="protein sequence ID" value="OE9A093849C1"/>
    <property type="gene ID" value="OE9A093849"/>
</dbReference>
<dbReference type="EMBL" id="CACTIH010007272">
    <property type="protein sequence ID" value="CAA3007303.1"/>
    <property type="molecule type" value="Genomic_DNA"/>
</dbReference>
<dbReference type="InterPro" id="IPR040378">
    <property type="entry name" value="BASL"/>
</dbReference>
<reference evidence="2 3" key="1">
    <citation type="submission" date="2019-12" db="EMBL/GenBank/DDBJ databases">
        <authorList>
            <person name="Alioto T."/>
            <person name="Alioto T."/>
            <person name="Gomez Garrido J."/>
        </authorList>
    </citation>
    <scope>NUCLEOTIDE SEQUENCE [LARGE SCALE GENOMIC DNA]</scope>
</reference>
<dbReference type="PANTHER" id="PTHR33914:SF2">
    <property type="entry name" value="OS02G0582100 PROTEIN"/>
    <property type="match status" value="1"/>
</dbReference>
<feature type="compositionally biased region" description="Basic and acidic residues" evidence="1">
    <location>
        <begin position="1"/>
        <end position="15"/>
    </location>
</feature>
<evidence type="ECO:0000313" key="2">
    <source>
        <dbReference type="EMBL" id="CAA3007303.1"/>
    </source>
</evidence>
<feature type="region of interest" description="Disordered" evidence="1">
    <location>
        <begin position="1"/>
        <end position="33"/>
    </location>
</feature>
<dbReference type="Proteomes" id="UP000594638">
    <property type="component" value="Unassembled WGS sequence"/>
</dbReference>
<dbReference type="OrthoDB" id="1911032at2759"/>
<dbReference type="PANTHER" id="PTHR33914">
    <property type="entry name" value="18S PRE-RIBOSOMAL ASSEMBLY PROTEIN GAR2-LIKE PROTEIN"/>
    <property type="match status" value="1"/>
</dbReference>
<dbReference type="AlphaFoldDB" id="A0A8S0TTK2"/>
<proteinExistence type="predicted"/>
<sequence length="160" mass="17632">MEDQKRFFNNDRDSITDPWVSDMTDKENLPNRSELECSSKAEDFIHGNEKKPENSAVSSVSALDLFETDTNVYTDKNITECELLELVMSSKEVNYPVVKDICIDAGIPKEETTAGGGLTGVMQGDATGKVKSDRSEKVFLLQPICPRVVEPGIIGSLLTL</sequence>
<feature type="compositionally biased region" description="Basic and acidic residues" evidence="1">
    <location>
        <begin position="23"/>
        <end position="33"/>
    </location>
</feature>
<evidence type="ECO:0000256" key="1">
    <source>
        <dbReference type="SAM" id="MobiDB-lite"/>
    </source>
</evidence>
<accession>A0A8S0TTK2</accession>
<evidence type="ECO:0000313" key="3">
    <source>
        <dbReference type="Proteomes" id="UP000594638"/>
    </source>
</evidence>
<comment type="caution">
    <text evidence="2">The sequence shown here is derived from an EMBL/GenBank/DDBJ whole genome shotgun (WGS) entry which is preliminary data.</text>
</comment>
<name>A0A8S0TTK2_OLEEU</name>
<keyword evidence="3" id="KW-1185">Reference proteome</keyword>
<dbReference type="GO" id="GO:0009786">
    <property type="term" value="P:regulation of asymmetric cell division"/>
    <property type="evidence" value="ECO:0007669"/>
    <property type="project" value="InterPro"/>
</dbReference>
<organism evidence="2 3">
    <name type="scientific">Olea europaea subsp. europaea</name>
    <dbReference type="NCBI Taxonomy" id="158383"/>
    <lineage>
        <taxon>Eukaryota</taxon>
        <taxon>Viridiplantae</taxon>
        <taxon>Streptophyta</taxon>
        <taxon>Embryophyta</taxon>
        <taxon>Tracheophyta</taxon>
        <taxon>Spermatophyta</taxon>
        <taxon>Magnoliopsida</taxon>
        <taxon>eudicotyledons</taxon>
        <taxon>Gunneridae</taxon>
        <taxon>Pentapetalae</taxon>
        <taxon>asterids</taxon>
        <taxon>lamiids</taxon>
        <taxon>Lamiales</taxon>
        <taxon>Oleaceae</taxon>
        <taxon>Oleeae</taxon>
        <taxon>Olea</taxon>
    </lineage>
</organism>